<name>A0ABY0FJ59_9BACT</name>
<evidence type="ECO:0000256" key="9">
    <source>
        <dbReference type="ARBA" id="ARBA00023002"/>
    </source>
</evidence>
<reference evidence="14 15" key="1">
    <citation type="journal article" date="2018" name="bioRxiv">
        <title>Evidence of independent acquisition and adaption of ultra-small bacteria to human hosts across the highly diverse yet reduced genomes of the phylum Saccharibacteria.</title>
        <authorList>
            <person name="McLean J.S."/>
            <person name="Bor B."/>
            <person name="To T.T."/>
            <person name="Liu Q."/>
            <person name="Kearns K.A."/>
            <person name="Solden L.M."/>
            <person name="Wrighton K.C."/>
            <person name="He X."/>
            <person name="Shi W."/>
        </authorList>
    </citation>
    <scope>NUCLEOTIDE SEQUENCE [LARGE SCALE GENOMIC DNA]</scope>
    <source>
        <strain evidence="14 15">TM7_CMJM_G6_1_HOT_870</strain>
    </source>
</reference>
<accession>A0ABY0FJ59</accession>
<evidence type="ECO:0000256" key="6">
    <source>
        <dbReference type="ARBA" id="ARBA00022694"/>
    </source>
</evidence>
<evidence type="ECO:0000256" key="11">
    <source>
        <dbReference type="ARBA" id="ARBA00048802"/>
    </source>
</evidence>
<dbReference type="EC" id="1.3.1.-" evidence="12"/>
<evidence type="ECO:0000256" key="7">
    <source>
        <dbReference type="ARBA" id="ARBA00022857"/>
    </source>
</evidence>
<comment type="function">
    <text evidence="2 12">Catalyzes the synthesis of 5,6-dihydrouridine (D), a modified base found in the D-loop of most tRNAs, via the reduction of the C5-C6 double bond in target uridines.</text>
</comment>
<protein>
    <recommendedName>
        <fullName evidence="12">tRNA-dihydrouridine synthase</fullName>
        <ecNumber evidence="12">1.3.1.-</ecNumber>
    </recommendedName>
</protein>
<dbReference type="SUPFAM" id="SSF51395">
    <property type="entry name" value="FMN-linked oxidoreductases"/>
    <property type="match status" value="1"/>
</dbReference>
<dbReference type="GO" id="GO:0016491">
    <property type="term" value="F:oxidoreductase activity"/>
    <property type="evidence" value="ECO:0007669"/>
    <property type="project" value="UniProtKB-KW"/>
</dbReference>
<dbReference type="PANTHER" id="PTHR11082">
    <property type="entry name" value="TRNA-DIHYDROURIDINE SYNTHASE"/>
    <property type="match status" value="1"/>
</dbReference>
<evidence type="ECO:0000313" key="14">
    <source>
        <dbReference type="EMBL" id="RYC72962.1"/>
    </source>
</evidence>
<evidence type="ECO:0000256" key="1">
    <source>
        <dbReference type="ARBA" id="ARBA00001917"/>
    </source>
</evidence>
<dbReference type="InterPro" id="IPR024036">
    <property type="entry name" value="tRNA-dHydroUridine_Synthase_C"/>
</dbReference>
<keyword evidence="4 12" id="KW-0285">Flavoprotein</keyword>
<keyword evidence="9 12" id="KW-0560">Oxidoreductase</keyword>
<evidence type="ECO:0000256" key="3">
    <source>
        <dbReference type="ARBA" id="ARBA00022555"/>
    </source>
</evidence>
<dbReference type="EMBL" id="PRLK01000001">
    <property type="protein sequence ID" value="RYC72962.1"/>
    <property type="molecule type" value="Genomic_DNA"/>
</dbReference>
<evidence type="ECO:0000313" key="15">
    <source>
        <dbReference type="Proteomes" id="UP001190925"/>
    </source>
</evidence>
<dbReference type="Gene3D" id="1.10.1200.80">
    <property type="entry name" value="Putative flavin oxidoreducatase, domain 2"/>
    <property type="match status" value="1"/>
</dbReference>
<dbReference type="Gene3D" id="3.20.20.70">
    <property type="entry name" value="Aldolase class I"/>
    <property type="match status" value="1"/>
</dbReference>
<dbReference type="PANTHER" id="PTHR11082:SF25">
    <property type="entry name" value="DUS-LIKE FMN-BINDING DOMAIN-CONTAINING PROTEIN"/>
    <property type="match status" value="1"/>
</dbReference>
<gene>
    <name evidence="14" type="primary">dus</name>
    <name evidence="14" type="ORF">G6CMJM_00064</name>
</gene>
<comment type="cofactor">
    <cofactor evidence="1 12">
        <name>FMN</name>
        <dbReference type="ChEBI" id="CHEBI:58210"/>
    </cofactor>
</comment>
<evidence type="ECO:0000256" key="4">
    <source>
        <dbReference type="ARBA" id="ARBA00022630"/>
    </source>
</evidence>
<evidence type="ECO:0000259" key="13">
    <source>
        <dbReference type="Pfam" id="PF01207"/>
    </source>
</evidence>
<keyword evidence="5 12" id="KW-0288">FMN</keyword>
<keyword evidence="3" id="KW-0820">tRNA-binding</keyword>
<keyword evidence="8" id="KW-0694">RNA-binding</keyword>
<dbReference type="InterPro" id="IPR013785">
    <property type="entry name" value="Aldolase_TIM"/>
</dbReference>
<dbReference type="InterPro" id="IPR001269">
    <property type="entry name" value="DUS_fam"/>
</dbReference>
<organism evidence="14 15">
    <name type="scientific">Candidatus Nanogingivalis gingivitcus</name>
    <dbReference type="NCBI Taxonomy" id="2171992"/>
    <lineage>
        <taxon>Bacteria</taxon>
        <taxon>Candidatus Saccharimonadota</taxon>
        <taxon>Candidatus Nanosyncoccalia</taxon>
        <taxon>Candidatus Nanogingivales</taxon>
        <taxon>Candidatus Nanogingivalaceae</taxon>
        <taxon>Candidatus Nanogingivalis</taxon>
    </lineage>
</organism>
<proteinExistence type="inferred from homology"/>
<feature type="domain" description="DUS-like FMN-binding" evidence="13">
    <location>
        <begin position="26"/>
        <end position="328"/>
    </location>
</feature>
<comment type="catalytic activity">
    <reaction evidence="10">
        <text>a 5,6-dihydrouridine in tRNA + NADP(+) = a uridine in tRNA + NADPH + H(+)</text>
        <dbReference type="Rhea" id="RHEA:23624"/>
        <dbReference type="Rhea" id="RHEA-COMP:13339"/>
        <dbReference type="Rhea" id="RHEA-COMP:13887"/>
        <dbReference type="ChEBI" id="CHEBI:15378"/>
        <dbReference type="ChEBI" id="CHEBI:57783"/>
        <dbReference type="ChEBI" id="CHEBI:58349"/>
        <dbReference type="ChEBI" id="CHEBI:65315"/>
        <dbReference type="ChEBI" id="CHEBI:74443"/>
    </reaction>
</comment>
<evidence type="ECO:0000256" key="10">
    <source>
        <dbReference type="ARBA" id="ARBA00048205"/>
    </source>
</evidence>
<dbReference type="PIRSF" id="PIRSF006621">
    <property type="entry name" value="Dus"/>
    <property type="match status" value="1"/>
</dbReference>
<dbReference type="InterPro" id="IPR018517">
    <property type="entry name" value="tRNA_hU_synthase_CS"/>
</dbReference>
<evidence type="ECO:0000256" key="8">
    <source>
        <dbReference type="ARBA" id="ARBA00022884"/>
    </source>
</evidence>
<dbReference type="CDD" id="cd02801">
    <property type="entry name" value="DUS_like_FMN"/>
    <property type="match status" value="1"/>
</dbReference>
<comment type="catalytic activity">
    <reaction evidence="11">
        <text>a 5,6-dihydrouridine in tRNA + NAD(+) = a uridine in tRNA + NADH + H(+)</text>
        <dbReference type="Rhea" id="RHEA:54452"/>
        <dbReference type="Rhea" id="RHEA-COMP:13339"/>
        <dbReference type="Rhea" id="RHEA-COMP:13887"/>
        <dbReference type="ChEBI" id="CHEBI:15378"/>
        <dbReference type="ChEBI" id="CHEBI:57540"/>
        <dbReference type="ChEBI" id="CHEBI:57945"/>
        <dbReference type="ChEBI" id="CHEBI:65315"/>
        <dbReference type="ChEBI" id="CHEBI:74443"/>
    </reaction>
</comment>
<evidence type="ECO:0000256" key="12">
    <source>
        <dbReference type="PIRNR" id="PIRNR006621"/>
    </source>
</evidence>
<dbReference type="RefSeq" id="WP_129718496.1">
    <property type="nucleotide sequence ID" value="NZ_PRLK01000001.1"/>
</dbReference>
<reference evidence="14 15" key="2">
    <citation type="journal article" date="2020" name="Cell Rep.">
        <title>Acquisition and Adaptation of Ultra-small Parasitic Reduced Genome Bacteria to Mammalian Hosts.</title>
        <authorList>
            <person name="McLean J.S."/>
            <person name="Bor B."/>
            <person name="Kerns K.A."/>
            <person name="Liu Q."/>
            <person name="To T.T."/>
            <person name="Solden L."/>
            <person name="Hendrickson E.L."/>
            <person name="Wrighton K."/>
            <person name="Shi W."/>
            <person name="He X."/>
        </authorList>
    </citation>
    <scope>NUCLEOTIDE SEQUENCE [LARGE SCALE GENOMIC DNA]</scope>
    <source>
        <strain evidence="14 15">TM7_CMJM_G6_1_HOT_870</strain>
    </source>
</reference>
<comment type="caution">
    <text evidence="14">The sequence shown here is derived from an EMBL/GenBank/DDBJ whole genome shotgun (WGS) entry which is preliminary data.</text>
</comment>
<dbReference type="Proteomes" id="UP001190925">
    <property type="component" value="Unassembled WGS sequence"/>
</dbReference>
<keyword evidence="7" id="KW-0521">NADP</keyword>
<evidence type="ECO:0000256" key="2">
    <source>
        <dbReference type="ARBA" id="ARBA00002790"/>
    </source>
</evidence>
<keyword evidence="6 12" id="KW-0819">tRNA processing</keyword>
<sequence length="331" mass="37961">MQNNFWQDISLSTGKENGKKIPFFSLAPMEAVTDVVFRHVVAKASRPDVFYTEFTNSSSFASPKGIHSTRGRLARTEDEEPIVAQIWGSKPEDIAYMSKHLPEIGYQAIDINMGCPDKAVIKSGGGSDLIRNPELALQIIDAAKESGLPISVKTRLGFSRVDEWKEWLTFLLKQNLAVLTIHLRTKKEMSKVPAHFEIIPEIIALRDEIAPNTLIQINGDIKNRAQGMNLWRQYNGIDGIMIGRGVFENPYCFEKNIEEHSTEEYIELLLLQLQLFEKYTKELGQRRFDPLKRFFKIYIRDFYGASELRAKLMETKNIDEVRQIIEDFKNA</sequence>
<keyword evidence="15" id="KW-1185">Reference proteome</keyword>
<evidence type="ECO:0000256" key="5">
    <source>
        <dbReference type="ARBA" id="ARBA00022643"/>
    </source>
</evidence>
<comment type="similarity">
    <text evidence="12">Belongs to the dus family.</text>
</comment>
<dbReference type="InterPro" id="IPR035587">
    <property type="entry name" value="DUS-like_FMN-bd"/>
</dbReference>
<dbReference type="Pfam" id="PF01207">
    <property type="entry name" value="Dus"/>
    <property type="match status" value="1"/>
</dbReference>
<dbReference type="PROSITE" id="PS01136">
    <property type="entry name" value="UPF0034"/>
    <property type="match status" value="1"/>
</dbReference>